<proteinExistence type="predicted"/>
<evidence type="ECO:0000313" key="1">
    <source>
        <dbReference type="EMBL" id="KAJ0099041.1"/>
    </source>
</evidence>
<sequence>MRYVGASLLYLHGEKLSHIEGIKVTDYKKLKEFFAEALADHVHQTESNRKVEFTQLHYLKLKCLPQLKSFGFNVETNVSRK</sequence>
<accession>A0ACC1BJ90</accession>
<name>A0ACC1BJ90_9ROSI</name>
<evidence type="ECO:0000313" key="2">
    <source>
        <dbReference type="Proteomes" id="UP001164250"/>
    </source>
</evidence>
<keyword evidence="2" id="KW-1185">Reference proteome</keyword>
<dbReference type="EMBL" id="CM047900">
    <property type="protein sequence ID" value="KAJ0099041.1"/>
    <property type="molecule type" value="Genomic_DNA"/>
</dbReference>
<reference evidence="2" key="1">
    <citation type="journal article" date="2023" name="G3 (Bethesda)">
        <title>Genome assembly and association tests identify interacting loci associated with vigor, precocity, and sex in interspecific pistachio rootstocks.</title>
        <authorList>
            <person name="Palmer W."/>
            <person name="Jacygrad E."/>
            <person name="Sagayaradj S."/>
            <person name="Cavanaugh K."/>
            <person name="Han R."/>
            <person name="Bertier L."/>
            <person name="Beede B."/>
            <person name="Kafkas S."/>
            <person name="Golino D."/>
            <person name="Preece J."/>
            <person name="Michelmore R."/>
        </authorList>
    </citation>
    <scope>NUCLEOTIDE SEQUENCE [LARGE SCALE GENOMIC DNA]</scope>
</reference>
<protein>
    <submittedName>
        <fullName evidence="1">Uncharacterized protein</fullName>
    </submittedName>
</protein>
<gene>
    <name evidence="1" type="ORF">Patl1_21957</name>
</gene>
<comment type="caution">
    <text evidence="1">The sequence shown here is derived from an EMBL/GenBank/DDBJ whole genome shotgun (WGS) entry which is preliminary data.</text>
</comment>
<organism evidence="1 2">
    <name type="scientific">Pistacia atlantica</name>
    <dbReference type="NCBI Taxonomy" id="434234"/>
    <lineage>
        <taxon>Eukaryota</taxon>
        <taxon>Viridiplantae</taxon>
        <taxon>Streptophyta</taxon>
        <taxon>Embryophyta</taxon>
        <taxon>Tracheophyta</taxon>
        <taxon>Spermatophyta</taxon>
        <taxon>Magnoliopsida</taxon>
        <taxon>eudicotyledons</taxon>
        <taxon>Gunneridae</taxon>
        <taxon>Pentapetalae</taxon>
        <taxon>rosids</taxon>
        <taxon>malvids</taxon>
        <taxon>Sapindales</taxon>
        <taxon>Anacardiaceae</taxon>
        <taxon>Pistacia</taxon>
    </lineage>
</organism>
<dbReference type="Proteomes" id="UP001164250">
    <property type="component" value="Chromosome 4"/>
</dbReference>